<evidence type="ECO:0000256" key="2">
    <source>
        <dbReference type="SAM" id="SignalP"/>
    </source>
</evidence>
<protein>
    <recommendedName>
        <fullName evidence="5">Transmembrane protein</fullName>
    </recommendedName>
</protein>
<feature type="chain" id="PRO_5007593738" description="Transmembrane protein" evidence="2">
    <location>
        <begin position="20"/>
        <end position="522"/>
    </location>
</feature>
<evidence type="ECO:0008006" key="5">
    <source>
        <dbReference type="Google" id="ProtNLM"/>
    </source>
</evidence>
<dbReference type="AlphaFoldDB" id="A0A152A5M5"/>
<keyword evidence="1" id="KW-0472">Membrane</keyword>
<comment type="caution">
    <text evidence="3">The sequence shown here is derived from an EMBL/GenBank/DDBJ whole genome shotgun (WGS) entry which is preliminary data.</text>
</comment>
<dbReference type="EMBL" id="LODT01000006">
    <property type="protein sequence ID" value="KYR01529.1"/>
    <property type="molecule type" value="Genomic_DNA"/>
</dbReference>
<evidence type="ECO:0000256" key="1">
    <source>
        <dbReference type="SAM" id="Phobius"/>
    </source>
</evidence>
<keyword evidence="2" id="KW-0732">Signal</keyword>
<gene>
    <name evidence="3" type="ORF">DLAC_01523</name>
</gene>
<keyword evidence="4" id="KW-1185">Reference proteome</keyword>
<feature type="signal peptide" evidence="2">
    <location>
        <begin position="1"/>
        <end position="19"/>
    </location>
</feature>
<dbReference type="OMA" id="FINATYC"/>
<evidence type="ECO:0000313" key="4">
    <source>
        <dbReference type="Proteomes" id="UP000076078"/>
    </source>
</evidence>
<dbReference type="InParanoid" id="A0A152A5M5"/>
<reference evidence="3 4" key="1">
    <citation type="submission" date="2015-12" db="EMBL/GenBank/DDBJ databases">
        <title>Dictyostelia acquired genes for synthesis and detection of signals that induce cell-type specialization by lateral gene transfer from prokaryotes.</title>
        <authorList>
            <person name="Gloeckner G."/>
            <person name="Schaap P."/>
        </authorList>
    </citation>
    <scope>NUCLEOTIDE SEQUENCE [LARGE SCALE GENOMIC DNA]</scope>
    <source>
        <strain evidence="3 4">TK</strain>
    </source>
</reference>
<organism evidence="3 4">
    <name type="scientific">Tieghemostelium lacteum</name>
    <name type="common">Slime mold</name>
    <name type="synonym">Dictyostelium lacteum</name>
    <dbReference type="NCBI Taxonomy" id="361077"/>
    <lineage>
        <taxon>Eukaryota</taxon>
        <taxon>Amoebozoa</taxon>
        <taxon>Evosea</taxon>
        <taxon>Eumycetozoa</taxon>
        <taxon>Dictyostelia</taxon>
        <taxon>Dictyosteliales</taxon>
        <taxon>Raperosteliaceae</taxon>
        <taxon>Tieghemostelium</taxon>
    </lineage>
</organism>
<dbReference type="Proteomes" id="UP000076078">
    <property type="component" value="Unassembled WGS sequence"/>
</dbReference>
<accession>A0A152A5M5</accession>
<keyword evidence="1" id="KW-0812">Transmembrane</keyword>
<proteinExistence type="predicted"/>
<keyword evidence="1" id="KW-1133">Transmembrane helix</keyword>
<feature type="transmembrane region" description="Helical" evidence="1">
    <location>
        <begin position="487"/>
        <end position="509"/>
    </location>
</feature>
<name>A0A152A5M5_TIELA</name>
<sequence>MLKSILSVFVLLLVCQIFAQNENNNCMVYISNLSNNTNSSTCGTLASPCPTLYKAIKACEYQNLTQTMTFNFVNNATYQIPNNIQLSIFGQYITLSGNVDAPATITFADQDSSVLYIEEPADIGNVTSTGFLASNLNFEGLGATFVEASVNLTTLLISITNCTFIGSGQQDATLFNLAGPTTANNSLRFSVQNTGFSGFSNTDGSFANIYEGSNVIANFNNVLIQNNTANYGLFTSQNDQFTIVNSQIGLNLISDNPLFAVQSSTFGFSGTTFTSNSLIAGNTSNVTPLIQVTDSTIFYTGGKLIFNTGITGISANQKSNVTFVTTVITQNTVASPFITAMSGSSLTLNQATLNNTATSKTGFIYVSESILTFTSVEIDQTTGLIATVSDDSIATFTKTTYNDIIFGFRFFDCSESNITFVGTTSDQYNQLVSSGYIQCGTNCIANGVNLVSNNGVCQLPSTPTPTPTSTQDSSHDISGKKSDAVKIAIIIVVVGVALGGLVGVAYYFLRYRKQQHHYQAIN</sequence>
<evidence type="ECO:0000313" key="3">
    <source>
        <dbReference type="EMBL" id="KYR01529.1"/>
    </source>
</evidence>